<dbReference type="Proteomes" id="UP000799640">
    <property type="component" value="Unassembled WGS sequence"/>
</dbReference>
<proteinExistence type="predicted"/>
<sequence length="60" mass="6781">MLLRTGGDLFGFCVLRGVLVIHFKARRLVFGFFFGFLMMGGYDKRMTCDTPGLWVLGGMQ</sequence>
<keyword evidence="1" id="KW-0472">Membrane</keyword>
<reference evidence="2" key="1">
    <citation type="journal article" date="2020" name="Stud. Mycol.">
        <title>101 Dothideomycetes genomes: a test case for predicting lifestyles and emergence of pathogens.</title>
        <authorList>
            <person name="Haridas S."/>
            <person name="Albert R."/>
            <person name="Binder M."/>
            <person name="Bloem J."/>
            <person name="Labutti K."/>
            <person name="Salamov A."/>
            <person name="Andreopoulos B."/>
            <person name="Baker S."/>
            <person name="Barry K."/>
            <person name="Bills G."/>
            <person name="Bluhm B."/>
            <person name="Cannon C."/>
            <person name="Castanera R."/>
            <person name="Culley D."/>
            <person name="Daum C."/>
            <person name="Ezra D."/>
            <person name="Gonzalez J."/>
            <person name="Henrissat B."/>
            <person name="Kuo A."/>
            <person name="Liang C."/>
            <person name="Lipzen A."/>
            <person name="Lutzoni F."/>
            <person name="Magnuson J."/>
            <person name="Mondo S."/>
            <person name="Nolan M."/>
            <person name="Ohm R."/>
            <person name="Pangilinan J."/>
            <person name="Park H.-J."/>
            <person name="Ramirez L."/>
            <person name="Alfaro M."/>
            <person name="Sun H."/>
            <person name="Tritt A."/>
            <person name="Yoshinaga Y."/>
            <person name="Zwiers L.-H."/>
            <person name="Turgeon B."/>
            <person name="Goodwin S."/>
            <person name="Spatafora J."/>
            <person name="Crous P."/>
            <person name="Grigoriev I."/>
        </authorList>
    </citation>
    <scope>NUCLEOTIDE SEQUENCE</scope>
    <source>
        <strain evidence="2">CBS 262.69</strain>
    </source>
</reference>
<dbReference type="AlphaFoldDB" id="A0A6G1I248"/>
<accession>A0A6G1I248</accession>
<keyword evidence="1" id="KW-1133">Transmembrane helix</keyword>
<evidence type="ECO:0000313" key="2">
    <source>
        <dbReference type="EMBL" id="KAF2402264.1"/>
    </source>
</evidence>
<protein>
    <submittedName>
        <fullName evidence="2">Uncharacterized protein</fullName>
    </submittedName>
</protein>
<gene>
    <name evidence="2" type="ORF">EJ06DRAFT_331285</name>
</gene>
<organism evidence="2 3">
    <name type="scientific">Trichodelitschia bisporula</name>
    <dbReference type="NCBI Taxonomy" id="703511"/>
    <lineage>
        <taxon>Eukaryota</taxon>
        <taxon>Fungi</taxon>
        <taxon>Dikarya</taxon>
        <taxon>Ascomycota</taxon>
        <taxon>Pezizomycotina</taxon>
        <taxon>Dothideomycetes</taxon>
        <taxon>Dothideomycetes incertae sedis</taxon>
        <taxon>Phaeotrichales</taxon>
        <taxon>Phaeotrichaceae</taxon>
        <taxon>Trichodelitschia</taxon>
    </lineage>
</organism>
<feature type="transmembrane region" description="Helical" evidence="1">
    <location>
        <begin position="25"/>
        <end position="42"/>
    </location>
</feature>
<evidence type="ECO:0000256" key="1">
    <source>
        <dbReference type="SAM" id="Phobius"/>
    </source>
</evidence>
<keyword evidence="3" id="KW-1185">Reference proteome</keyword>
<dbReference type="EMBL" id="ML996691">
    <property type="protein sequence ID" value="KAF2402264.1"/>
    <property type="molecule type" value="Genomic_DNA"/>
</dbReference>
<evidence type="ECO:0000313" key="3">
    <source>
        <dbReference type="Proteomes" id="UP000799640"/>
    </source>
</evidence>
<name>A0A6G1I248_9PEZI</name>
<keyword evidence="1" id="KW-0812">Transmembrane</keyword>